<organism evidence="1 2">
    <name type="scientific">Mycena venus</name>
    <dbReference type="NCBI Taxonomy" id="2733690"/>
    <lineage>
        <taxon>Eukaryota</taxon>
        <taxon>Fungi</taxon>
        <taxon>Dikarya</taxon>
        <taxon>Basidiomycota</taxon>
        <taxon>Agaricomycotina</taxon>
        <taxon>Agaricomycetes</taxon>
        <taxon>Agaricomycetidae</taxon>
        <taxon>Agaricales</taxon>
        <taxon>Marasmiineae</taxon>
        <taxon>Mycenaceae</taxon>
        <taxon>Mycena</taxon>
    </lineage>
</organism>
<dbReference type="AlphaFoldDB" id="A0A8H6X5T7"/>
<name>A0A8H6X5T7_9AGAR</name>
<keyword evidence="2" id="KW-1185">Reference proteome</keyword>
<protein>
    <submittedName>
        <fullName evidence="1">Uncharacterized protein</fullName>
    </submittedName>
</protein>
<sequence>MTDLLNSSPPVGLVVVFFTPAPAAKQGSAFRTALTTEKWWSRPRSFYLVKSRSDLKRQRAWRTCLGFAGELELQRDVFEYYNPCRSLCLHPENFKEKVVHR</sequence>
<accession>A0A8H6X5T7</accession>
<comment type="caution">
    <text evidence="1">The sequence shown here is derived from an EMBL/GenBank/DDBJ whole genome shotgun (WGS) entry which is preliminary data.</text>
</comment>
<dbReference type="Proteomes" id="UP000620124">
    <property type="component" value="Unassembled WGS sequence"/>
</dbReference>
<gene>
    <name evidence="1" type="ORF">MVEN_02299400</name>
</gene>
<evidence type="ECO:0000313" key="1">
    <source>
        <dbReference type="EMBL" id="KAF7334687.1"/>
    </source>
</evidence>
<evidence type="ECO:0000313" key="2">
    <source>
        <dbReference type="Proteomes" id="UP000620124"/>
    </source>
</evidence>
<reference evidence="1" key="1">
    <citation type="submission" date="2020-05" db="EMBL/GenBank/DDBJ databases">
        <title>Mycena genomes resolve the evolution of fungal bioluminescence.</title>
        <authorList>
            <person name="Tsai I.J."/>
        </authorList>
    </citation>
    <scope>NUCLEOTIDE SEQUENCE</scope>
    <source>
        <strain evidence="1">CCC161011</strain>
    </source>
</reference>
<proteinExistence type="predicted"/>
<dbReference type="EMBL" id="JACAZI010000026">
    <property type="protein sequence ID" value="KAF7334687.1"/>
    <property type="molecule type" value="Genomic_DNA"/>
</dbReference>